<dbReference type="Proteomes" id="UP000001345">
    <property type="component" value="Unassembled WGS sequence"/>
</dbReference>
<protein>
    <submittedName>
        <fullName evidence="1">Uncharacterized protein</fullName>
    </submittedName>
</protein>
<dbReference type="AlphaFoldDB" id="A0AB72ZWX3"/>
<evidence type="ECO:0000313" key="2">
    <source>
        <dbReference type="Proteomes" id="UP000001345"/>
    </source>
</evidence>
<organism evidence="1 2">
    <name type="scientific">Helicobacter pylori GAM100Ai</name>
    <dbReference type="NCBI Taxonomy" id="1159019"/>
    <lineage>
        <taxon>Bacteria</taxon>
        <taxon>Pseudomonadati</taxon>
        <taxon>Campylobacterota</taxon>
        <taxon>Epsilonproteobacteria</taxon>
        <taxon>Campylobacterales</taxon>
        <taxon>Helicobacteraceae</taxon>
        <taxon>Helicobacter</taxon>
    </lineage>
</organism>
<reference evidence="2" key="1">
    <citation type="submission" date="2023-07" db="EMBL/GenBank/DDBJ databases">
        <authorList>
            <person name="Weinstock G."/>
            <person name="Sodergren E."/>
            <person name="Lobos E.A."/>
            <person name="Fulton L."/>
            <person name="Fulton R."/>
            <person name="Courtney L."/>
            <person name="Fronick C."/>
            <person name="O'Laughlin M."/>
            <person name="Godfrey J."/>
            <person name="Wilson R.M."/>
            <person name="Miner T."/>
            <person name="Farmer C."/>
            <person name="Delehaunty K."/>
            <person name="Cordes M."/>
            <person name="Minx P."/>
            <person name="Tomlinson C."/>
            <person name="Chen J."/>
            <person name="Wollam A."/>
            <person name="Pepin K.H."/>
            <person name="Bhonagiri V."/>
            <person name="Zhang X."/>
            <person name="Suruliraj S."/>
            <person name="Antonio M."/>
            <person name="Secka O."/>
            <person name="Thomas J."/>
            <person name="Warren W."/>
            <person name="Mitreva M."/>
            <person name="Mardis E.R."/>
            <person name="Wilson R.K."/>
        </authorList>
    </citation>
    <scope>NUCLEOTIDE SEQUENCE [LARGE SCALE GENOMIC DNA]</scope>
    <source>
        <strain evidence="2">GAM100Ai</strain>
    </source>
</reference>
<comment type="caution">
    <text evidence="1">The sequence shown here is derived from an EMBL/GenBank/DDBJ whole genome shotgun (WGS) entry which is preliminary data.</text>
</comment>
<sequence>MPKRQLKLSRIAGIFLHGISLKFKYNCKHRLGDLRFLFDGKFVEKIS</sequence>
<evidence type="ECO:0000313" key="1">
    <source>
        <dbReference type="EMBL" id="EKQ72955.1"/>
    </source>
</evidence>
<name>A0AB72ZWX3_HELPX</name>
<accession>A0AB72ZWX3</accession>
<gene>
    <name evidence="1" type="ORF">HMPREF1391_00077</name>
</gene>
<dbReference type="EMBL" id="ANFP01000003">
    <property type="protein sequence ID" value="EKQ72955.1"/>
    <property type="molecule type" value="Genomic_DNA"/>
</dbReference>
<proteinExistence type="predicted"/>